<dbReference type="CDD" id="cd13143">
    <property type="entry name" value="MATE_MepA_like"/>
    <property type="match status" value="1"/>
</dbReference>
<proteinExistence type="inferred from homology"/>
<dbReference type="PANTHER" id="PTHR43823:SF3">
    <property type="entry name" value="MULTIDRUG EXPORT PROTEIN MEPA"/>
    <property type="match status" value="1"/>
</dbReference>
<feature type="transmembrane region" description="Helical" evidence="10">
    <location>
        <begin position="194"/>
        <end position="217"/>
    </location>
</feature>
<gene>
    <name evidence="12" type="primary">mepA_6</name>
    <name evidence="11" type="ORF">BJL90_02510</name>
    <name evidence="12" type="ORF">CLFO_37430</name>
</gene>
<feature type="transmembrane region" description="Helical" evidence="10">
    <location>
        <begin position="165"/>
        <end position="188"/>
    </location>
</feature>
<comment type="similarity">
    <text evidence="2">Belongs to the multi antimicrobial extrusion (MATE) (TC 2.A.66.1) family. MepA subfamily.</text>
</comment>
<dbReference type="InterPro" id="IPR002528">
    <property type="entry name" value="MATE_fam"/>
</dbReference>
<evidence type="ECO:0000256" key="3">
    <source>
        <dbReference type="ARBA" id="ARBA00022106"/>
    </source>
</evidence>
<evidence type="ECO:0000256" key="7">
    <source>
        <dbReference type="ARBA" id="ARBA00022989"/>
    </source>
</evidence>
<dbReference type="RefSeq" id="WP_070963988.1">
    <property type="nucleotide sequence ID" value="NZ_CP017603.1"/>
</dbReference>
<protein>
    <recommendedName>
        <fullName evidence="3">Multidrug export protein MepA</fullName>
    </recommendedName>
</protein>
<dbReference type="GO" id="GO:0046677">
    <property type="term" value="P:response to antibiotic"/>
    <property type="evidence" value="ECO:0007669"/>
    <property type="project" value="UniProtKB-KW"/>
</dbReference>
<dbReference type="Proteomes" id="UP000192478">
    <property type="component" value="Chromosome"/>
</dbReference>
<keyword evidence="4" id="KW-0813">Transport</keyword>
<reference evidence="11 13" key="1">
    <citation type="submission" date="2016-10" db="EMBL/GenBank/DDBJ databases">
        <title>Complete Genome Sequence of Acetogen Clostridium formicoaceticum ATCC 27076.</title>
        <authorList>
            <person name="Bao T."/>
            <person name="Cheng C."/>
            <person name="Zhao J."/>
            <person name="Yang S.-T."/>
            <person name="Wang J."/>
            <person name="Wang M."/>
        </authorList>
    </citation>
    <scope>NUCLEOTIDE SEQUENCE [LARGE SCALE GENOMIC DNA]</scope>
    <source>
        <strain evidence="11 13">ATCC 27076</strain>
    </source>
</reference>
<keyword evidence="8 10" id="KW-0472">Membrane</keyword>
<feature type="transmembrane region" description="Helical" evidence="10">
    <location>
        <begin position="318"/>
        <end position="338"/>
    </location>
</feature>
<feature type="transmembrane region" description="Helical" evidence="10">
    <location>
        <begin position="12"/>
        <end position="33"/>
    </location>
</feature>
<reference evidence="12 14" key="2">
    <citation type="submission" date="2017-03" db="EMBL/GenBank/DDBJ databases">
        <title>Complete sequence of Clostridium formicaceticum DSM 92.</title>
        <authorList>
            <person name="Poehlein A."/>
            <person name="Karl M."/>
            <person name="Bengelsdorf F.R."/>
            <person name="Duerre P."/>
            <person name="Daniel R."/>
        </authorList>
    </citation>
    <scope>NUCLEOTIDE SEQUENCE [LARGE SCALE GENOMIC DNA]</scope>
    <source>
        <strain evidence="12 14">DSM 92</strain>
    </source>
</reference>
<dbReference type="InterPro" id="IPR045070">
    <property type="entry name" value="MATE_MepA-like"/>
</dbReference>
<evidence type="ECO:0000256" key="1">
    <source>
        <dbReference type="ARBA" id="ARBA00004651"/>
    </source>
</evidence>
<evidence type="ECO:0000256" key="10">
    <source>
        <dbReference type="SAM" id="Phobius"/>
    </source>
</evidence>
<keyword evidence="7 10" id="KW-1133">Transmembrane helix</keyword>
<dbReference type="GO" id="GO:0015297">
    <property type="term" value="F:antiporter activity"/>
    <property type="evidence" value="ECO:0007669"/>
    <property type="project" value="InterPro"/>
</dbReference>
<accession>A0AAC9RNP2</accession>
<dbReference type="PIRSF" id="PIRSF006603">
    <property type="entry name" value="DinF"/>
    <property type="match status" value="1"/>
</dbReference>
<feature type="transmembrane region" description="Helical" evidence="10">
    <location>
        <begin position="93"/>
        <end position="116"/>
    </location>
</feature>
<dbReference type="GO" id="GO:0042910">
    <property type="term" value="F:xenobiotic transmembrane transporter activity"/>
    <property type="evidence" value="ECO:0007669"/>
    <property type="project" value="InterPro"/>
</dbReference>
<name>A0AAC9RNP2_9CLOT</name>
<organism evidence="12 14">
    <name type="scientific">Clostridium formicaceticum</name>
    <dbReference type="NCBI Taxonomy" id="1497"/>
    <lineage>
        <taxon>Bacteria</taxon>
        <taxon>Bacillati</taxon>
        <taxon>Bacillota</taxon>
        <taxon>Clostridia</taxon>
        <taxon>Eubacteriales</taxon>
        <taxon>Clostridiaceae</taxon>
        <taxon>Clostridium</taxon>
    </lineage>
</organism>
<evidence type="ECO:0000256" key="9">
    <source>
        <dbReference type="ARBA" id="ARBA00023251"/>
    </source>
</evidence>
<evidence type="ECO:0000256" key="8">
    <source>
        <dbReference type="ARBA" id="ARBA00023136"/>
    </source>
</evidence>
<evidence type="ECO:0000256" key="2">
    <source>
        <dbReference type="ARBA" id="ARBA00008417"/>
    </source>
</evidence>
<evidence type="ECO:0000313" key="13">
    <source>
        <dbReference type="Proteomes" id="UP000177894"/>
    </source>
</evidence>
<feature type="transmembrane region" description="Helical" evidence="10">
    <location>
        <begin position="238"/>
        <end position="258"/>
    </location>
</feature>
<evidence type="ECO:0000313" key="12">
    <source>
        <dbReference type="EMBL" id="ARE89336.1"/>
    </source>
</evidence>
<evidence type="ECO:0000256" key="4">
    <source>
        <dbReference type="ARBA" id="ARBA00022448"/>
    </source>
</evidence>
<keyword evidence="13" id="KW-1185">Reference proteome</keyword>
<dbReference type="EMBL" id="CP020559">
    <property type="protein sequence ID" value="ARE89336.1"/>
    <property type="molecule type" value="Genomic_DNA"/>
</dbReference>
<feature type="transmembrane region" description="Helical" evidence="10">
    <location>
        <begin position="45"/>
        <end position="72"/>
    </location>
</feature>
<dbReference type="PANTHER" id="PTHR43823">
    <property type="entry name" value="SPORULATION PROTEIN YKVU"/>
    <property type="match status" value="1"/>
</dbReference>
<dbReference type="KEGG" id="cfm:BJL90_02510"/>
<feature type="transmembrane region" description="Helical" evidence="10">
    <location>
        <begin position="358"/>
        <end position="379"/>
    </location>
</feature>
<keyword evidence="6 10" id="KW-0812">Transmembrane</keyword>
<dbReference type="InterPro" id="IPR048279">
    <property type="entry name" value="MdtK-like"/>
</dbReference>
<keyword evidence="5" id="KW-1003">Cell membrane</keyword>
<dbReference type="EMBL" id="CP017603">
    <property type="protein sequence ID" value="AOY74929.1"/>
    <property type="molecule type" value="Genomic_DNA"/>
</dbReference>
<dbReference type="AlphaFoldDB" id="A0AAC9RNP2"/>
<feature type="transmembrane region" description="Helical" evidence="10">
    <location>
        <begin position="136"/>
        <end position="153"/>
    </location>
</feature>
<evidence type="ECO:0000313" key="14">
    <source>
        <dbReference type="Proteomes" id="UP000192478"/>
    </source>
</evidence>
<feature type="transmembrane region" description="Helical" evidence="10">
    <location>
        <begin position="391"/>
        <end position="412"/>
    </location>
</feature>
<dbReference type="InterPro" id="IPR051327">
    <property type="entry name" value="MATE_MepA_subfamily"/>
</dbReference>
<dbReference type="Proteomes" id="UP000177894">
    <property type="component" value="Chromosome"/>
</dbReference>
<evidence type="ECO:0000313" key="11">
    <source>
        <dbReference type="EMBL" id="AOY74929.1"/>
    </source>
</evidence>
<sequence>MDQSKQLGEEKVLKLLLKFSIPAIIGMLVNALYNVVDRIFIGNGVGSLGIAGITIGFPIMLFIMACGMLIGLGANALISIKLGEGKKEEAERILGNALVLLIGISLAISIVGSIFLEPLLKIFGASEAVLPYAREYLQIILWGAVFQSIGFGMNNFIRAEGNPKIAMYTMLIGALLNTALDPLFIFVFNWGIRGAALATIISQAVSSVWVLYHFLGGRSTLKIRAANLKLHIPTVNKIAALGSAPFAMQIAASFLNVLMNRALTTYGGDVAISGMGVITSIITLILMPIFGINQGVQPIIGYNYGACKFDRVKEALKLGILGATIIVMIGFVGTRLFPEQMVAFFNREDAELIAFGTRAIKIFMVFLPIIGFQVVSASYFQAIGKPKQAAFLTLSRQVIFLIPALLILPKIFGLDGVLMAGPLADLLSSILTGIWIIVELKNLGRQHEASFGFNERFSN</sequence>
<feature type="transmembrane region" description="Helical" evidence="10">
    <location>
        <begin position="270"/>
        <end position="290"/>
    </location>
</feature>
<dbReference type="GO" id="GO:0005886">
    <property type="term" value="C:plasma membrane"/>
    <property type="evidence" value="ECO:0007669"/>
    <property type="project" value="UniProtKB-SubCell"/>
</dbReference>
<comment type="subcellular location">
    <subcellularLocation>
        <location evidence="1">Cell membrane</location>
        <topology evidence="1">Multi-pass membrane protein</topology>
    </subcellularLocation>
</comment>
<evidence type="ECO:0000256" key="6">
    <source>
        <dbReference type="ARBA" id="ARBA00022692"/>
    </source>
</evidence>
<dbReference type="NCBIfam" id="TIGR00797">
    <property type="entry name" value="matE"/>
    <property type="match status" value="1"/>
</dbReference>
<keyword evidence="9" id="KW-0046">Antibiotic resistance</keyword>
<evidence type="ECO:0000256" key="5">
    <source>
        <dbReference type="ARBA" id="ARBA00022475"/>
    </source>
</evidence>
<dbReference type="Pfam" id="PF01554">
    <property type="entry name" value="MatE"/>
    <property type="match status" value="2"/>
</dbReference>